<dbReference type="KEGG" id="dmp:FAK_21520"/>
<dbReference type="InterPro" id="IPR026265">
    <property type="entry name" value="LptC"/>
</dbReference>
<protein>
    <recommendedName>
        <fullName evidence="9">LPS export ABC transporter periplasmic protein LptC</fullName>
    </recommendedName>
</protein>
<dbReference type="Proteomes" id="UP001366166">
    <property type="component" value="Chromosome"/>
</dbReference>
<dbReference type="NCBIfam" id="TIGR04409">
    <property type="entry name" value="LptC_YrbK"/>
    <property type="match status" value="1"/>
</dbReference>
<keyword evidence="5" id="KW-0472">Membrane</keyword>
<dbReference type="GO" id="GO:0030288">
    <property type="term" value="C:outer membrane-bounded periplasmic space"/>
    <property type="evidence" value="ECO:0007669"/>
    <property type="project" value="TreeGrafter"/>
</dbReference>
<dbReference type="InterPro" id="IPR010664">
    <property type="entry name" value="LipoPS_assembly_LptC-rel"/>
</dbReference>
<evidence type="ECO:0000313" key="8">
    <source>
        <dbReference type="Proteomes" id="UP001366166"/>
    </source>
</evidence>
<keyword evidence="6" id="KW-0732">Signal</keyword>
<dbReference type="EMBL" id="AP028679">
    <property type="protein sequence ID" value="BEQ15086.1"/>
    <property type="molecule type" value="Genomic_DNA"/>
</dbReference>
<evidence type="ECO:0000313" key="7">
    <source>
        <dbReference type="EMBL" id="BEQ15086.1"/>
    </source>
</evidence>
<evidence type="ECO:0000256" key="3">
    <source>
        <dbReference type="ARBA" id="ARBA00022692"/>
    </source>
</evidence>
<dbReference type="GO" id="GO:0017089">
    <property type="term" value="F:glycolipid transfer activity"/>
    <property type="evidence" value="ECO:0007669"/>
    <property type="project" value="TreeGrafter"/>
</dbReference>
<feature type="chain" id="PRO_5043358749" description="LPS export ABC transporter periplasmic protein LptC" evidence="6">
    <location>
        <begin position="22"/>
        <end position="197"/>
    </location>
</feature>
<dbReference type="GO" id="GO:0015221">
    <property type="term" value="F:lipopolysaccharide transmembrane transporter activity"/>
    <property type="evidence" value="ECO:0007669"/>
    <property type="project" value="InterPro"/>
</dbReference>
<keyword evidence="8" id="KW-1185">Reference proteome</keyword>
<dbReference type="RefSeq" id="WP_338599009.1">
    <property type="nucleotide sequence ID" value="NZ_AP028679.1"/>
</dbReference>
<evidence type="ECO:0000256" key="5">
    <source>
        <dbReference type="ARBA" id="ARBA00023136"/>
    </source>
</evidence>
<dbReference type="GO" id="GO:0005886">
    <property type="term" value="C:plasma membrane"/>
    <property type="evidence" value="ECO:0007669"/>
    <property type="project" value="InterPro"/>
</dbReference>
<dbReference type="Pfam" id="PF06835">
    <property type="entry name" value="LptC"/>
    <property type="match status" value="1"/>
</dbReference>
<keyword evidence="4" id="KW-1133">Transmembrane helix</keyword>
<dbReference type="AlphaFoldDB" id="A0AAU9EMD6"/>
<proteinExistence type="predicted"/>
<reference evidence="8" key="1">
    <citation type="journal article" date="2023" name="Arch. Microbiol.">
        <title>Desulfoferula mesophilus gen. nov. sp. nov., a mesophilic sulfate-reducing bacterium isolated from a brackish lake sediment.</title>
        <authorList>
            <person name="Watanabe T."/>
            <person name="Yabe T."/>
            <person name="Tsuji J.M."/>
            <person name="Fukui M."/>
        </authorList>
    </citation>
    <scope>NUCLEOTIDE SEQUENCE [LARGE SCALE GENOMIC DNA]</scope>
    <source>
        <strain evidence="8">12FAK</strain>
    </source>
</reference>
<sequence>MKRLRWIILAVLAAIVVGAGAAALLHQPTQLPVIKAGDAAPTDSDGRPRLRGLKYTHVENGVRKWSLKAEKARYEDKKGQVYLDQVEVEFYQEKGGPIYLSGDEGIYNQKTHTITLKGHVDGRTTDGNRLTTSVITYREKDKTADTDAEVTIQGKQYKVVGQGMLVLVEKNKVILKKKVRSTFTPQGDGPPPGVMVE</sequence>
<evidence type="ECO:0000256" key="1">
    <source>
        <dbReference type="ARBA" id="ARBA00022475"/>
    </source>
</evidence>
<evidence type="ECO:0008006" key="9">
    <source>
        <dbReference type="Google" id="ProtNLM"/>
    </source>
</evidence>
<evidence type="ECO:0000256" key="6">
    <source>
        <dbReference type="SAM" id="SignalP"/>
    </source>
</evidence>
<evidence type="ECO:0000256" key="2">
    <source>
        <dbReference type="ARBA" id="ARBA00022519"/>
    </source>
</evidence>
<keyword evidence="3" id="KW-0812">Transmembrane</keyword>
<dbReference type="PANTHER" id="PTHR37481">
    <property type="entry name" value="LIPOPOLYSACCHARIDE EXPORT SYSTEM PROTEIN LPTC"/>
    <property type="match status" value="1"/>
</dbReference>
<dbReference type="InterPro" id="IPR052363">
    <property type="entry name" value="LPS_export_LptC"/>
</dbReference>
<dbReference type="Gene3D" id="2.60.450.10">
    <property type="entry name" value="Lipopolysaccharide (LPS) transport protein A like domain"/>
    <property type="match status" value="1"/>
</dbReference>
<keyword evidence="2" id="KW-0997">Cell inner membrane</keyword>
<organism evidence="7 8">
    <name type="scientific">Desulfoferula mesophila</name>
    <dbReference type="NCBI Taxonomy" id="3058419"/>
    <lineage>
        <taxon>Bacteria</taxon>
        <taxon>Pseudomonadati</taxon>
        <taxon>Thermodesulfobacteriota</taxon>
        <taxon>Desulfarculia</taxon>
        <taxon>Desulfarculales</taxon>
        <taxon>Desulfarculaceae</taxon>
        <taxon>Desulfoferula</taxon>
    </lineage>
</organism>
<name>A0AAU9EMD6_9BACT</name>
<keyword evidence="1" id="KW-1003">Cell membrane</keyword>
<dbReference type="PANTHER" id="PTHR37481:SF1">
    <property type="entry name" value="LIPOPOLYSACCHARIDE EXPORT SYSTEM PROTEIN LPTC"/>
    <property type="match status" value="1"/>
</dbReference>
<gene>
    <name evidence="7" type="ORF">FAK_21520</name>
</gene>
<accession>A0AAU9EMD6</accession>
<evidence type="ECO:0000256" key="4">
    <source>
        <dbReference type="ARBA" id="ARBA00022989"/>
    </source>
</evidence>
<feature type="signal peptide" evidence="6">
    <location>
        <begin position="1"/>
        <end position="21"/>
    </location>
</feature>